<name>A0AAN8NSB9_POLSC</name>
<proteinExistence type="predicted"/>
<evidence type="ECO:0000313" key="2">
    <source>
        <dbReference type="Proteomes" id="UP001372834"/>
    </source>
</evidence>
<reference evidence="1 2" key="1">
    <citation type="submission" date="2023-10" db="EMBL/GenBank/DDBJ databases">
        <title>Genomes of two closely related lineages of the louse Polyplax serrata with different host specificities.</title>
        <authorList>
            <person name="Martinu J."/>
            <person name="Tarabai H."/>
            <person name="Stefka J."/>
            <person name="Hypsa V."/>
        </authorList>
    </citation>
    <scope>NUCLEOTIDE SEQUENCE [LARGE SCALE GENOMIC DNA]</scope>
    <source>
        <strain evidence="1">HR10_N</strain>
    </source>
</reference>
<gene>
    <name evidence="1" type="ORF">RUM43_011039</name>
</gene>
<dbReference type="EMBL" id="JAWJWE010000039">
    <property type="protein sequence ID" value="KAK6620744.1"/>
    <property type="molecule type" value="Genomic_DNA"/>
</dbReference>
<dbReference type="AlphaFoldDB" id="A0AAN8NSB9"/>
<comment type="caution">
    <text evidence="1">The sequence shown here is derived from an EMBL/GenBank/DDBJ whole genome shotgun (WGS) entry which is preliminary data.</text>
</comment>
<accession>A0AAN8NSB9</accession>
<organism evidence="1 2">
    <name type="scientific">Polyplax serrata</name>
    <name type="common">Common mouse louse</name>
    <dbReference type="NCBI Taxonomy" id="468196"/>
    <lineage>
        <taxon>Eukaryota</taxon>
        <taxon>Metazoa</taxon>
        <taxon>Ecdysozoa</taxon>
        <taxon>Arthropoda</taxon>
        <taxon>Hexapoda</taxon>
        <taxon>Insecta</taxon>
        <taxon>Pterygota</taxon>
        <taxon>Neoptera</taxon>
        <taxon>Paraneoptera</taxon>
        <taxon>Psocodea</taxon>
        <taxon>Troctomorpha</taxon>
        <taxon>Phthiraptera</taxon>
        <taxon>Anoplura</taxon>
        <taxon>Polyplacidae</taxon>
        <taxon>Polyplax</taxon>
    </lineage>
</organism>
<sequence>MAASFELFQRLEEEGKANTLSGVQSWKRVVEEDKFHINFLFPKGASCSDLALMANINCFTERHAIEKSPVSHNSEHKCTDKIVAQ</sequence>
<dbReference type="Proteomes" id="UP001372834">
    <property type="component" value="Unassembled WGS sequence"/>
</dbReference>
<evidence type="ECO:0000313" key="1">
    <source>
        <dbReference type="EMBL" id="KAK6620744.1"/>
    </source>
</evidence>
<protein>
    <submittedName>
        <fullName evidence="1">Uncharacterized protein</fullName>
    </submittedName>
</protein>